<evidence type="ECO:0000313" key="7">
    <source>
        <dbReference type="Proteomes" id="UP000658127"/>
    </source>
</evidence>
<dbReference type="Pfam" id="PF00126">
    <property type="entry name" value="HTH_1"/>
    <property type="match status" value="1"/>
</dbReference>
<dbReference type="EMBL" id="BMNE01000014">
    <property type="protein sequence ID" value="GGN99901.1"/>
    <property type="molecule type" value="Genomic_DNA"/>
</dbReference>
<gene>
    <name evidence="6" type="ORF">GCM10011610_68290</name>
</gene>
<keyword evidence="3" id="KW-0238">DNA-binding</keyword>
<dbReference type="InterPro" id="IPR036390">
    <property type="entry name" value="WH_DNA-bd_sf"/>
</dbReference>
<dbReference type="Gene3D" id="3.40.190.290">
    <property type="match status" value="1"/>
</dbReference>
<evidence type="ECO:0000256" key="2">
    <source>
        <dbReference type="ARBA" id="ARBA00023015"/>
    </source>
</evidence>
<comment type="caution">
    <text evidence="6">The sequence shown here is derived from an EMBL/GenBank/DDBJ whole genome shotgun (WGS) entry which is preliminary data.</text>
</comment>
<dbReference type="InterPro" id="IPR005119">
    <property type="entry name" value="LysR_subst-bd"/>
</dbReference>
<sequence length="298" mass="31528">MDLRHLHYFIAVAEAGTFTGAAQHVHVAQSGISVHIKALERELGQQLFDRGPRAVRLTAAGAALLPHARAVMDALAAARESIDALTGLIRGHVAVGSVSPFSPHSIDLPEVLASFQRIHRGVDISLVEDTAAALKRRVSEGALDVAFTSLNDSTPAGVRTRELHNERVVAVVTPADPFAHRADLPLNFLGERPLIALPEGSGLRCQLDQTLARAGVRARIAFEAGSPDMLVRMVEKGLGVAVVPHSALSHNDRVVGVAVPELPLGRLGIIWRDGAASRATRAFVAHTTALAAQRPAAS</sequence>
<dbReference type="PRINTS" id="PR00039">
    <property type="entry name" value="HTHLYSR"/>
</dbReference>
<accession>A0ABQ2L233</accession>
<dbReference type="InterPro" id="IPR036388">
    <property type="entry name" value="WH-like_DNA-bd_sf"/>
</dbReference>
<evidence type="ECO:0000313" key="6">
    <source>
        <dbReference type="EMBL" id="GGN99901.1"/>
    </source>
</evidence>
<evidence type="ECO:0000256" key="4">
    <source>
        <dbReference type="ARBA" id="ARBA00023163"/>
    </source>
</evidence>
<dbReference type="PANTHER" id="PTHR30419">
    <property type="entry name" value="HTH-TYPE TRANSCRIPTIONAL REGULATOR YBHD"/>
    <property type="match status" value="1"/>
</dbReference>
<keyword evidence="4" id="KW-0804">Transcription</keyword>
<evidence type="ECO:0000256" key="3">
    <source>
        <dbReference type="ARBA" id="ARBA00023125"/>
    </source>
</evidence>
<dbReference type="InterPro" id="IPR000847">
    <property type="entry name" value="LysR_HTH_N"/>
</dbReference>
<dbReference type="SUPFAM" id="SSF53850">
    <property type="entry name" value="Periplasmic binding protein-like II"/>
    <property type="match status" value="1"/>
</dbReference>
<proteinExistence type="inferred from homology"/>
<dbReference type="Gene3D" id="1.10.10.10">
    <property type="entry name" value="Winged helix-like DNA-binding domain superfamily/Winged helix DNA-binding domain"/>
    <property type="match status" value="1"/>
</dbReference>
<dbReference type="InterPro" id="IPR050950">
    <property type="entry name" value="HTH-type_LysR_regulators"/>
</dbReference>
<dbReference type="Pfam" id="PF03466">
    <property type="entry name" value="LysR_substrate"/>
    <property type="match status" value="1"/>
</dbReference>
<name>A0ABQ2L233_9NOCA</name>
<dbReference type="SUPFAM" id="SSF46785">
    <property type="entry name" value="Winged helix' DNA-binding domain"/>
    <property type="match status" value="1"/>
</dbReference>
<dbReference type="PROSITE" id="PS50931">
    <property type="entry name" value="HTH_LYSR"/>
    <property type="match status" value="1"/>
</dbReference>
<evidence type="ECO:0000256" key="1">
    <source>
        <dbReference type="ARBA" id="ARBA00009437"/>
    </source>
</evidence>
<feature type="domain" description="HTH lysR-type" evidence="5">
    <location>
        <begin position="1"/>
        <end position="58"/>
    </location>
</feature>
<keyword evidence="7" id="KW-1185">Reference proteome</keyword>
<evidence type="ECO:0000259" key="5">
    <source>
        <dbReference type="PROSITE" id="PS50931"/>
    </source>
</evidence>
<organism evidence="6 7">
    <name type="scientific">Nocardia rhizosphaerihabitans</name>
    <dbReference type="NCBI Taxonomy" id="1691570"/>
    <lineage>
        <taxon>Bacteria</taxon>
        <taxon>Bacillati</taxon>
        <taxon>Actinomycetota</taxon>
        <taxon>Actinomycetes</taxon>
        <taxon>Mycobacteriales</taxon>
        <taxon>Nocardiaceae</taxon>
        <taxon>Nocardia</taxon>
    </lineage>
</organism>
<comment type="similarity">
    <text evidence="1">Belongs to the LysR transcriptional regulatory family.</text>
</comment>
<protein>
    <submittedName>
        <fullName evidence="6">LysR family transcriptional regulator</fullName>
    </submittedName>
</protein>
<keyword evidence="2" id="KW-0805">Transcription regulation</keyword>
<reference evidence="7" key="1">
    <citation type="journal article" date="2019" name="Int. J. Syst. Evol. Microbiol.">
        <title>The Global Catalogue of Microorganisms (GCM) 10K type strain sequencing project: providing services to taxonomists for standard genome sequencing and annotation.</title>
        <authorList>
            <consortium name="The Broad Institute Genomics Platform"/>
            <consortium name="The Broad Institute Genome Sequencing Center for Infectious Disease"/>
            <person name="Wu L."/>
            <person name="Ma J."/>
        </authorList>
    </citation>
    <scope>NUCLEOTIDE SEQUENCE [LARGE SCALE GENOMIC DNA]</scope>
    <source>
        <strain evidence="7">CGMCC 4.7329</strain>
    </source>
</reference>
<dbReference type="Proteomes" id="UP000658127">
    <property type="component" value="Unassembled WGS sequence"/>
</dbReference>
<dbReference type="RefSeq" id="WP_189034644.1">
    <property type="nucleotide sequence ID" value="NZ_BMNE01000014.1"/>
</dbReference>